<keyword evidence="2 4" id="KW-0378">Hydrolase</keyword>
<dbReference type="SUPFAM" id="SSF52980">
    <property type="entry name" value="Restriction endonuclease-like"/>
    <property type="match status" value="1"/>
</dbReference>
<keyword evidence="4" id="KW-0539">Nucleus</keyword>
<evidence type="ECO:0000256" key="3">
    <source>
        <dbReference type="ARBA" id="ARBA00023254"/>
    </source>
</evidence>
<protein>
    <recommendedName>
        <fullName evidence="1 4">Crossover junction endonuclease MUS81</fullName>
        <ecNumber evidence="4">3.1.22.-</ecNumber>
    </recommendedName>
</protein>
<dbReference type="InterPro" id="IPR010996">
    <property type="entry name" value="HHH_MUS81"/>
</dbReference>
<keyword evidence="4" id="KW-0233">DNA recombination</keyword>
<dbReference type="Pfam" id="PF02732">
    <property type="entry name" value="ERCC4"/>
    <property type="match status" value="1"/>
</dbReference>
<evidence type="ECO:0000313" key="7">
    <source>
        <dbReference type="EMBL" id="ETV82587.1"/>
    </source>
</evidence>
<dbReference type="FunFam" id="3.40.50.10130:FF:000005">
    <property type="entry name" value="crossover junction endonuclease MUS81 isoform X1"/>
    <property type="match status" value="1"/>
</dbReference>
<gene>
    <name evidence="7" type="ORF">H257_05177</name>
</gene>
<dbReference type="PANTHER" id="PTHR13451:SF0">
    <property type="entry name" value="CROSSOVER JUNCTION ENDONUCLEASE MUS81"/>
    <property type="match status" value="1"/>
</dbReference>
<dbReference type="STRING" id="112090.W4GSC7"/>
<dbReference type="CDD" id="cd20074">
    <property type="entry name" value="XPF_nuclease_Mus81"/>
    <property type="match status" value="1"/>
</dbReference>
<reference evidence="7" key="1">
    <citation type="submission" date="2013-12" db="EMBL/GenBank/DDBJ databases">
        <title>The Genome Sequence of Aphanomyces astaci APO3.</title>
        <authorList>
            <consortium name="The Broad Institute Genomics Platform"/>
            <person name="Russ C."/>
            <person name="Tyler B."/>
            <person name="van West P."/>
            <person name="Dieguez-Uribeondo J."/>
            <person name="Young S.K."/>
            <person name="Zeng Q."/>
            <person name="Gargeya S."/>
            <person name="Fitzgerald M."/>
            <person name="Abouelleil A."/>
            <person name="Alvarado L."/>
            <person name="Chapman S.B."/>
            <person name="Gainer-Dewar J."/>
            <person name="Goldberg J."/>
            <person name="Griggs A."/>
            <person name="Gujja S."/>
            <person name="Hansen M."/>
            <person name="Howarth C."/>
            <person name="Imamovic A."/>
            <person name="Ireland A."/>
            <person name="Larimer J."/>
            <person name="McCowan C."/>
            <person name="Murphy C."/>
            <person name="Pearson M."/>
            <person name="Poon T.W."/>
            <person name="Priest M."/>
            <person name="Roberts A."/>
            <person name="Saif S."/>
            <person name="Shea T."/>
            <person name="Sykes S."/>
            <person name="Wortman J."/>
            <person name="Nusbaum C."/>
            <person name="Birren B."/>
        </authorList>
    </citation>
    <scope>NUCLEOTIDE SEQUENCE [LARGE SCALE GENOMIC DNA]</scope>
    <source>
        <strain evidence="7">APO3</strain>
    </source>
</reference>
<dbReference type="GO" id="GO:0031573">
    <property type="term" value="P:mitotic intra-S DNA damage checkpoint signaling"/>
    <property type="evidence" value="ECO:0007669"/>
    <property type="project" value="TreeGrafter"/>
</dbReference>
<dbReference type="GeneID" id="20807173"/>
<dbReference type="GO" id="GO:0003677">
    <property type="term" value="F:DNA binding"/>
    <property type="evidence" value="ECO:0007669"/>
    <property type="project" value="UniProtKB-UniRule"/>
</dbReference>
<keyword evidence="4" id="KW-0540">Nuclease</keyword>
<dbReference type="PANTHER" id="PTHR13451">
    <property type="entry name" value="CLASS II CROSSOVER JUNCTION ENDONUCLEASE MUS81"/>
    <property type="match status" value="1"/>
</dbReference>
<dbReference type="EC" id="3.1.22.-" evidence="4"/>
<feature type="region of interest" description="Disordered" evidence="5">
    <location>
        <begin position="98"/>
        <end position="134"/>
    </location>
</feature>
<dbReference type="InterPro" id="IPR033309">
    <property type="entry name" value="Mus81"/>
</dbReference>
<comment type="subcellular location">
    <subcellularLocation>
        <location evidence="4">Nucleus</location>
    </subcellularLocation>
</comment>
<dbReference type="VEuPathDB" id="FungiDB:H257_05177"/>
<dbReference type="InterPro" id="IPR011335">
    <property type="entry name" value="Restrct_endonuc-II-like"/>
</dbReference>
<feature type="domain" description="ERCC4" evidence="6">
    <location>
        <begin position="274"/>
        <end position="376"/>
    </location>
</feature>
<evidence type="ECO:0000256" key="4">
    <source>
        <dbReference type="RuleBase" id="RU369042"/>
    </source>
</evidence>
<feature type="compositionally biased region" description="Basic and acidic residues" evidence="5">
    <location>
        <begin position="98"/>
        <end position="107"/>
    </location>
</feature>
<dbReference type="InterPro" id="IPR027421">
    <property type="entry name" value="DNA_pol_lamdba_lyase_dom_sf"/>
</dbReference>
<organism evidence="7">
    <name type="scientific">Aphanomyces astaci</name>
    <name type="common">Crayfish plague agent</name>
    <dbReference type="NCBI Taxonomy" id="112090"/>
    <lineage>
        <taxon>Eukaryota</taxon>
        <taxon>Sar</taxon>
        <taxon>Stramenopiles</taxon>
        <taxon>Oomycota</taxon>
        <taxon>Saprolegniomycetes</taxon>
        <taxon>Saprolegniales</taxon>
        <taxon>Verrucalvaceae</taxon>
        <taxon>Aphanomyces</taxon>
    </lineage>
</organism>
<accession>W4GSC7</accession>
<proteinExistence type="inferred from homology"/>
<sequence>MPPKCAHPSNEFLVMEMEKLLEQEGAKSHRRVAPGQVNHTVSSYQRALHSIRTHPASIETGEQAKALRGVGNFIAQKINAILIRLEAAATYGEEMARHLPPEEDAARTQKAAAASKKRKATPSNGLVEHPSSGDVSKVYKPAKGKLPWYVIMALWDVGATSEARAVDLSELVTEMKALGFVGTTSQLSTRMSSLINAHHVVAKAVDGGLLYLSLAGIQSATLCRQEAQPANGSGPTRQPSAATPPFDWSTTNLSKLIPTVPQVRPNDDEAWDIVLLLDHREMISRTNRSVFERKLLEANVTCEVRALNIGDMIWIARAPTRMHQGQPQEFVLDVVVERKNISDLASSIVDKRYTEQKARLKESGLRYVIYLVEGSLASQSTCIRGGGLQTALTRTQVQHNFLVYHGASHDETVGFLAAVHRHIVHHFHPHLVCTNPPVPAATLPLASPPPPPLRDFTQVVPVTWQLHSEFQTASRKKAALTVGEIHQMMLMQVPKLGRATVSHAAATFPTMASLWTHVQGGHPLALGSTTRRAAEPRHTFLVDLISRPTYTTTAPTTKY</sequence>
<keyword evidence="4" id="KW-0227">DNA damage</keyword>
<dbReference type="GO" id="GO:0046872">
    <property type="term" value="F:metal ion binding"/>
    <property type="evidence" value="ECO:0007669"/>
    <property type="project" value="UniProtKB-UniRule"/>
</dbReference>
<evidence type="ECO:0000259" key="6">
    <source>
        <dbReference type="SMART" id="SM00891"/>
    </source>
</evidence>
<name>W4GSC7_APHAT</name>
<keyword evidence="4" id="KW-0460">Magnesium</keyword>
<keyword evidence="4" id="KW-0479">Metal-binding</keyword>
<dbReference type="SMART" id="SM00891">
    <property type="entry name" value="ERCC4"/>
    <property type="match status" value="1"/>
</dbReference>
<evidence type="ECO:0000256" key="1">
    <source>
        <dbReference type="ARBA" id="ARBA00017114"/>
    </source>
</evidence>
<feature type="region of interest" description="Disordered" evidence="5">
    <location>
        <begin position="226"/>
        <end position="246"/>
    </location>
</feature>
<evidence type="ECO:0000256" key="5">
    <source>
        <dbReference type="SAM" id="MobiDB-lite"/>
    </source>
</evidence>
<dbReference type="GO" id="GO:0048476">
    <property type="term" value="C:Holliday junction resolvase complex"/>
    <property type="evidence" value="ECO:0007669"/>
    <property type="project" value="UniProtKB-UniRule"/>
</dbReference>
<dbReference type="EMBL" id="KI913122">
    <property type="protein sequence ID" value="ETV82587.1"/>
    <property type="molecule type" value="Genomic_DNA"/>
</dbReference>
<dbReference type="GO" id="GO:0008821">
    <property type="term" value="F:crossover junction DNA endonuclease activity"/>
    <property type="evidence" value="ECO:0007669"/>
    <property type="project" value="UniProtKB-UniRule"/>
</dbReference>
<dbReference type="Gene3D" id="1.10.150.110">
    <property type="entry name" value="DNA polymerase beta, N-terminal domain-like"/>
    <property type="match status" value="1"/>
</dbReference>
<comment type="function">
    <text evidence="4">Interacts with EME1 to form a DNA structure-specific endonuclease with substrate preference for branched DNA structures with a 5'-end at the branch nick. Typical substrates include 3'-flap structures, D-loops, replication forks and nicked Holliday junctions. May be required in mitosis for the processing of stalled or collapsed replication fork intermediates. May be required in meiosis for the repair of meiosis-specific double strand breaks subsequent to single-end invasion (SEI).</text>
</comment>
<dbReference type="OrthoDB" id="5963188at2759"/>
<dbReference type="Gene3D" id="3.40.50.10130">
    <property type="match status" value="1"/>
</dbReference>
<dbReference type="AlphaFoldDB" id="W4GSC7"/>
<dbReference type="GO" id="GO:0000727">
    <property type="term" value="P:double-strand break repair via break-induced replication"/>
    <property type="evidence" value="ECO:0007669"/>
    <property type="project" value="UniProtKB-UniRule"/>
</dbReference>
<dbReference type="GO" id="GO:0005634">
    <property type="term" value="C:nucleus"/>
    <property type="evidence" value="ECO:0007669"/>
    <property type="project" value="UniProtKB-SubCell"/>
</dbReference>
<keyword evidence="3" id="KW-0469">Meiosis</keyword>
<dbReference type="GO" id="GO:0006308">
    <property type="term" value="P:DNA catabolic process"/>
    <property type="evidence" value="ECO:0007669"/>
    <property type="project" value="UniProtKB-UniRule"/>
</dbReference>
<comment type="subunit">
    <text evidence="4">Interacts with EME1.</text>
</comment>
<dbReference type="RefSeq" id="XP_009828256.1">
    <property type="nucleotide sequence ID" value="XM_009829954.1"/>
</dbReference>
<keyword evidence="4" id="KW-0234">DNA repair</keyword>
<dbReference type="GO" id="GO:0048257">
    <property type="term" value="F:3'-flap endonuclease activity"/>
    <property type="evidence" value="ECO:0007669"/>
    <property type="project" value="TreeGrafter"/>
</dbReference>
<evidence type="ECO:0000256" key="2">
    <source>
        <dbReference type="ARBA" id="ARBA00022801"/>
    </source>
</evidence>
<dbReference type="GO" id="GO:0000712">
    <property type="term" value="P:resolution of meiotic recombination intermediates"/>
    <property type="evidence" value="ECO:0007669"/>
    <property type="project" value="TreeGrafter"/>
</dbReference>
<dbReference type="SUPFAM" id="SSF47802">
    <property type="entry name" value="DNA polymerase beta, N-terminal domain-like"/>
    <property type="match status" value="1"/>
</dbReference>
<dbReference type="InterPro" id="IPR006166">
    <property type="entry name" value="ERCC4_domain"/>
</dbReference>
<comment type="similarity">
    <text evidence="4">Belongs to the XPF family.</text>
</comment>
<comment type="cofactor">
    <cofactor evidence="4">
        <name>Mg(2+)</name>
        <dbReference type="ChEBI" id="CHEBI:18420"/>
    </cofactor>
</comment>
<keyword evidence="4" id="KW-0255">Endonuclease</keyword>
<dbReference type="Pfam" id="PF14716">
    <property type="entry name" value="HHH_8"/>
    <property type="match status" value="1"/>
</dbReference>
<dbReference type="InterPro" id="IPR047416">
    <property type="entry name" value="XPF_nuclease_Mus81"/>
</dbReference>
<feature type="compositionally biased region" description="Polar residues" evidence="5">
    <location>
        <begin position="226"/>
        <end position="241"/>
    </location>
</feature>